<evidence type="ECO:0000256" key="4">
    <source>
        <dbReference type="ARBA" id="ARBA00023136"/>
    </source>
</evidence>
<proteinExistence type="inferred from homology"/>
<evidence type="ECO:0000313" key="10">
    <source>
        <dbReference type="Proteomes" id="UP001301769"/>
    </source>
</evidence>
<feature type="transmembrane region" description="Helical" evidence="7">
    <location>
        <begin position="141"/>
        <end position="168"/>
    </location>
</feature>
<dbReference type="InterPro" id="IPR052337">
    <property type="entry name" value="SAT4-like"/>
</dbReference>
<name>A0AAN6Y3H5_9PEZI</name>
<feature type="domain" description="Rhodopsin" evidence="8">
    <location>
        <begin position="41"/>
        <end position="283"/>
    </location>
</feature>
<gene>
    <name evidence="9" type="ORF">QBC37DRAFT_256783</name>
</gene>
<dbReference type="Pfam" id="PF20684">
    <property type="entry name" value="Fung_rhodopsin"/>
    <property type="match status" value="1"/>
</dbReference>
<comment type="similarity">
    <text evidence="5">Belongs to the SAT4 family.</text>
</comment>
<feature type="transmembrane region" description="Helical" evidence="7">
    <location>
        <begin position="188"/>
        <end position="209"/>
    </location>
</feature>
<reference evidence="9" key="2">
    <citation type="submission" date="2023-05" db="EMBL/GenBank/DDBJ databases">
        <authorList>
            <consortium name="Lawrence Berkeley National Laboratory"/>
            <person name="Steindorff A."/>
            <person name="Hensen N."/>
            <person name="Bonometti L."/>
            <person name="Westerberg I."/>
            <person name="Brannstrom I.O."/>
            <person name="Guillou S."/>
            <person name="Cros-Aarteil S."/>
            <person name="Calhoun S."/>
            <person name="Haridas S."/>
            <person name="Kuo A."/>
            <person name="Mondo S."/>
            <person name="Pangilinan J."/>
            <person name="Riley R."/>
            <person name="Labutti K."/>
            <person name="Andreopoulos B."/>
            <person name="Lipzen A."/>
            <person name="Chen C."/>
            <person name="Yanf M."/>
            <person name="Daum C."/>
            <person name="Ng V."/>
            <person name="Clum A."/>
            <person name="Ohm R."/>
            <person name="Martin F."/>
            <person name="Silar P."/>
            <person name="Natvig D."/>
            <person name="Lalanne C."/>
            <person name="Gautier V."/>
            <person name="Ament-Velasquez S.L."/>
            <person name="Kruys A."/>
            <person name="Hutchinson M.I."/>
            <person name="Powell A.J."/>
            <person name="Barry K."/>
            <person name="Miller A.N."/>
            <person name="Grigoriev I.V."/>
            <person name="Debuchy R."/>
            <person name="Gladieux P."/>
            <person name="Thoren M.H."/>
            <person name="Johannesson H."/>
        </authorList>
    </citation>
    <scope>NUCLEOTIDE SEQUENCE</scope>
    <source>
        <strain evidence="9">PSN293</strain>
    </source>
</reference>
<dbReference type="AlphaFoldDB" id="A0AAN6Y3H5"/>
<feature type="compositionally biased region" description="Low complexity" evidence="6">
    <location>
        <begin position="291"/>
        <end position="304"/>
    </location>
</feature>
<dbReference type="InterPro" id="IPR049326">
    <property type="entry name" value="Rhodopsin_dom_fungi"/>
</dbReference>
<evidence type="ECO:0000256" key="7">
    <source>
        <dbReference type="SAM" id="Phobius"/>
    </source>
</evidence>
<feature type="region of interest" description="Disordered" evidence="6">
    <location>
        <begin position="291"/>
        <end position="350"/>
    </location>
</feature>
<feature type="transmembrane region" description="Helical" evidence="7">
    <location>
        <begin position="258"/>
        <end position="278"/>
    </location>
</feature>
<comment type="subcellular location">
    <subcellularLocation>
        <location evidence="1">Membrane</location>
        <topology evidence="1">Multi-pass membrane protein</topology>
    </subcellularLocation>
</comment>
<dbReference type="PANTHER" id="PTHR33048:SF47">
    <property type="entry name" value="INTEGRAL MEMBRANE PROTEIN-RELATED"/>
    <property type="match status" value="1"/>
</dbReference>
<evidence type="ECO:0000259" key="8">
    <source>
        <dbReference type="Pfam" id="PF20684"/>
    </source>
</evidence>
<feature type="non-terminal residue" evidence="9">
    <location>
        <position position="370"/>
    </location>
</feature>
<dbReference type="PANTHER" id="PTHR33048">
    <property type="entry name" value="PTH11-LIKE INTEGRAL MEMBRANE PROTEIN (AFU_ORTHOLOGUE AFUA_5G11245)"/>
    <property type="match status" value="1"/>
</dbReference>
<evidence type="ECO:0000256" key="3">
    <source>
        <dbReference type="ARBA" id="ARBA00022989"/>
    </source>
</evidence>
<feature type="transmembrane region" description="Helical" evidence="7">
    <location>
        <begin position="216"/>
        <end position="238"/>
    </location>
</feature>
<evidence type="ECO:0000256" key="1">
    <source>
        <dbReference type="ARBA" id="ARBA00004141"/>
    </source>
</evidence>
<comment type="caution">
    <text evidence="9">The sequence shown here is derived from an EMBL/GenBank/DDBJ whole genome shotgun (WGS) entry which is preliminary data.</text>
</comment>
<dbReference type="Proteomes" id="UP001301769">
    <property type="component" value="Unassembled WGS sequence"/>
</dbReference>
<evidence type="ECO:0000256" key="6">
    <source>
        <dbReference type="SAM" id="MobiDB-lite"/>
    </source>
</evidence>
<dbReference type="EMBL" id="MU858205">
    <property type="protein sequence ID" value="KAK4209447.1"/>
    <property type="molecule type" value="Genomic_DNA"/>
</dbReference>
<feature type="non-terminal residue" evidence="9">
    <location>
        <position position="1"/>
    </location>
</feature>
<keyword evidence="10" id="KW-1185">Reference proteome</keyword>
<evidence type="ECO:0000256" key="2">
    <source>
        <dbReference type="ARBA" id="ARBA00022692"/>
    </source>
</evidence>
<organism evidence="9 10">
    <name type="scientific">Rhypophila decipiens</name>
    <dbReference type="NCBI Taxonomy" id="261697"/>
    <lineage>
        <taxon>Eukaryota</taxon>
        <taxon>Fungi</taxon>
        <taxon>Dikarya</taxon>
        <taxon>Ascomycota</taxon>
        <taxon>Pezizomycotina</taxon>
        <taxon>Sordariomycetes</taxon>
        <taxon>Sordariomycetidae</taxon>
        <taxon>Sordariales</taxon>
        <taxon>Naviculisporaceae</taxon>
        <taxon>Rhypophila</taxon>
    </lineage>
</organism>
<protein>
    <recommendedName>
        <fullName evidence="8">Rhodopsin domain-containing protein</fullName>
    </recommendedName>
</protein>
<sequence>TTAPLPSAPAPMNTLSHDTRQANIIICGAFCFGIAALFVALRFYTRTYIIRALGPTDWSILVALAFSAATTAGIIEQAVLGSGRHVWDLDPTDISSGKRWGRSAWMGVLFYLLTLCFSKVSILLLYIHIFAFKWARTAGQILLGIVIVSHIYMLIITCTMCIPLQSYWDWDVEKKYCHGQRIWWGNTGMHMVTDFLIFLIPMPVVWSIMLPRKQKIMLFGVFGLGFIVCFISILRLLQLLQVENETPDPDFTWAAVELSYLTAVEVNGAIVVACVMTLKPFLVRHFPSLLNSGRGSSSSSSSNSAGENIMGRPPTIGSRPSKMPMSPVDSDLMVNNNRDAGTHRGNRNSTGYLELDDDSWVVDVEMAEGI</sequence>
<feature type="transmembrane region" description="Helical" evidence="7">
    <location>
        <begin position="22"/>
        <end position="44"/>
    </location>
</feature>
<dbReference type="GO" id="GO:0016020">
    <property type="term" value="C:membrane"/>
    <property type="evidence" value="ECO:0007669"/>
    <property type="project" value="UniProtKB-SubCell"/>
</dbReference>
<evidence type="ECO:0000313" key="9">
    <source>
        <dbReference type="EMBL" id="KAK4209447.1"/>
    </source>
</evidence>
<keyword evidence="4 7" id="KW-0472">Membrane</keyword>
<keyword evidence="3 7" id="KW-1133">Transmembrane helix</keyword>
<keyword evidence="2 7" id="KW-0812">Transmembrane</keyword>
<feature type="transmembrane region" description="Helical" evidence="7">
    <location>
        <begin position="108"/>
        <end position="129"/>
    </location>
</feature>
<evidence type="ECO:0000256" key="5">
    <source>
        <dbReference type="ARBA" id="ARBA00038359"/>
    </source>
</evidence>
<feature type="transmembrane region" description="Helical" evidence="7">
    <location>
        <begin position="56"/>
        <end position="75"/>
    </location>
</feature>
<reference evidence="9" key="1">
    <citation type="journal article" date="2023" name="Mol. Phylogenet. Evol.">
        <title>Genome-scale phylogeny and comparative genomics of the fungal order Sordariales.</title>
        <authorList>
            <person name="Hensen N."/>
            <person name="Bonometti L."/>
            <person name="Westerberg I."/>
            <person name="Brannstrom I.O."/>
            <person name="Guillou S."/>
            <person name="Cros-Aarteil S."/>
            <person name="Calhoun S."/>
            <person name="Haridas S."/>
            <person name="Kuo A."/>
            <person name="Mondo S."/>
            <person name="Pangilinan J."/>
            <person name="Riley R."/>
            <person name="LaButti K."/>
            <person name="Andreopoulos B."/>
            <person name="Lipzen A."/>
            <person name="Chen C."/>
            <person name="Yan M."/>
            <person name="Daum C."/>
            <person name="Ng V."/>
            <person name="Clum A."/>
            <person name="Steindorff A."/>
            <person name="Ohm R.A."/>
            <person name="Martin F."/>
            <person name="Silar P."/>
            <person name="Natvig D.O."/>
            <person name="Lalanne C."/>
            <person name="Gautier V."/>
            <person name="Ament-Velasquez S.L."/>
            <person name="Kruys A."/>
            <person name="Hutchinson M.I."/>
            <person name="Powell A.J."/>
            <person name="Barry K."/>
            <person name="Miller A.N."/>
            <person name="Grigoriev I.V."/>
            <person name="Debuchy R."/>
            <person name="Gladieux P."/>
            <person name="Hiltunen Thoren M."/>
            <person name="Johannesson H."/>
        </authorList>
    </citation>
    <scope>NUCLEOTIDE SEQUENCE</scope>
    <source>
        <strain evidence="9">PSN293</strain>
    </source>
</reference>
<accession>A0AAN6Y3H5</accession>